<dbReference type="EMBL" id="OU466858">
    <property type="protein sequence ID" value="CAH2047041.1"/>
    <property type="molecule type" value="Genomic_DNA"/>
</dbReference>
<keyword evidence="2" id="KW-1185">Reference proteome</keyword>
<feature type="non-terminal residue" evidence="1">
    <location>
        <position position="1"/>
    </location>
</feature>
<proteinExistence type="predicted"/>
<name>A0AAU9RNT6_THLAR</name>
<dbReference type="Proteomes" id="UP000836841">
    <property type="component" value="Chromosome 2"/>
</dbReference>
<sequence>SKTTLKYQLLFERSLKAVLKYHGTAGVKYQKIIKTHDFQHSSYLKVLRPCVIRRGGFRILYQDASINNLVKDNFEKLAGFSKSKEEKPDLSTHWRVMLDYWITPTAKGKRKKCKSSFFPAF</sequence>
<organism evidence="1 2">
    <name type="scientific">Thlaspi arvense</name>
    <name type="common">Field penny-cress</name>
    <dbReference type="NCBI Taxonomy" id="13288"/>
    <lineage>
        <taxon>Eukaryota</taxon>
        <taxon>Viridiplantae</taxon>
        <taxon>Streptophyta</taxon>
        <taxon>Embryophyta</taxon>
        <taxon>Tracheophyta</taxon>
        <taxon>Spermatophyta</taxon>
        <taxon>Magnoliopsida</taxon>
        <taxon>eudicotyledons</taxon>
        <taxon>Gunneridae</taxon>
        <taxon>Pentapetalae</taxon>
        <taxon>rosids</taxon>
        <taxon>malvids</taxon>
        <taxon>Brassicales</taxon>
        <taxon>Brassicaceae</taxon>
        <taxon>Thlaspideae</taxon>
        <taxon>Thlaspi</taxon>
    </lineage>
</organism>
<protein>
    <submittedName>
        <fullName evidence="1">Uncharacterized protein</fullName>
    </submittedName>
</protein>
<reference evidence="1 2" key="1">
    <citation type="submission" date="2022-03" db="EMBL/GenBank/DDBJ databases">
        <authorList>
            <person name="Nunn A."/>
            <person name="Chopra R."/>
            <person name="Nunn A."/>
            <person name="Contreras Garrido A."/>
        </authorList>
    </citation>
    <scope>NUCLEOTIDE SEQUENCE [LARGE SCALE GENOMIC DNA]</scope>
</reference>
<evidence type="ECO:0000313" key="2">
    <source>
        <dbReference type="Proteomes" id="UP000836841"/>
    </source>
</evidence>
<gene>
    <name evidence="1" type="ORF">TAV2_LOCUS7679</name>
</gene>
<accession>A0AAU9RNT6</accession>
<feature type="non-terminal residue" evidence="1">
    <location>
        <position position="121"/>
    </location>
</feature>
<dbReference type="AlphaFoldDB" id="A0AAU9RNT6"/>
<evidence type="ECO:0000313" key="1">
    <source>
        <dbReference type="EMBL" id="CAH2047041.1"/>
    </source>
</evidence>